<sequence length="453" mass="49558">MDSNTSSATTPAGLSPWSAHTPQIAIPEHISQAGDDNLAGERLEHVAKLLPRYYHSASVVSNTSGDVYIFGGRVGNQFKNDTWVIKLAGDPDLPLEAKVNPTRLEVSATLLDTTGTTPKPRHWHQSALADGFLIVWGGSAQDESGRIFTDDNSLYLLDISTHHWNKLDIRPAPSARIAHAACICADQFLVFGGQSKPGEYLNDLWSLDLKQLTQGNPKWEQIAIAPESRSPSRRAGQTMVAYSTMLYMFGGCNEANAFNDTWCFDMNTRTWTKLSCTGPIPPPRFIHAVSLVGDVVFMFGGEGDDRRDLGDGWSFKIPEKRWYRFPSMNSEPLARGGHILATAQECVFLVGGVRGDGAEPKDAKKVYKLDINLIGYPEQGEEITIKTMPRIEQLDSTRLIDASEESNHIEGGLLRGFGEIAQDIGPESGTLRATSIEVEVDAEESELVAVGAV</sequence>
<evidence type="ECO:0000256" key="3">
    <source>
        <dbReference type="ARBA" id="ARBA00022490"/>
    </source>
</evidence>
<dbReference type="Pfam" id="PF24681">
    <property type="entry name" value="Kelch_KLHDC2_KLHL20_DRC7"/>
    <property type="match status" value="1"/>
</dbReference>
<evidence type="ECO:0008006" key="8">
    <source>
        <dbReference type="Google" id="ProtNLM"/>
    </source>
</evidence>
<reference evidence="6" key="1">
    <citation type="submission" date="2021-01" db="EMBL/GenBank/DDBJ databases">
        <authorList>
            <person name="Kaushik A."/>
        </authorList>
    </citation>
    <scope>NUCLEOTIDE SEQUENCE</scope>
    <source>
        <strain evidence="6">AG6-10EEA</strain>
    </source>
</reference>
<dbReference type="InterPro" id="IPR015915">
    <property type="entry name" value="Kelch-typ_b-propeller"/>
</dbReference>
<accession>A0A8H3GUC4</accession>
<name>A0A8H3GUC4_9AGAM</name>
<protein>
    <recommendedName>
        <fullName evidence="8">Tip elongation aberrant protein 1</fullName>
    </recommendedName>
</protein>
<gene>
    <name evidence="6" type="ORF">RDB_LOCUS69612</name>
</gene>
<keyword evidence="4" id="KW-0677">Repeat</keyword>
<dbReference type="GO" id="GO:0005737">
    <property type="term" value="C:cytoplasm"/>
    <property type="evidence" value="ECO:0007669"/>
    <property type="project" value="UniProtKB-SubCell"/>
</dbReference>
<dbReference type="InterPro" id="IPR052124">
    <property type="entry name" value="Rab9_kelch_effector"/>
</dbReference>
<keyword evidence="3" id="KW-0963">Cytoplasm</keyword>
<dbReference type="PANTHER" id="PTHR46647:SF1">
    <property type="entry name" value="RAB9 EFFECTOR PROTEIN WITH KELCH MOTIFS"/>
    <property type="match status" value="1"/>
</dbReference>
<evidence type="ECO:0000256" key="1">
    <source>
        <dbReference type="ARBA" id="ARBA00004496"/>
    </source>
</evidence>
<proteinExistence type="predicted"/>
<keyword evidence="5" id="KW-0175">Coiled coil</keyword>
<dbReference type="AlphaFoldDB" id="A0A8H3GUC4"/>
<dbReference type="FunFam" id="2.120.10.80:FF:000049">
    <property type="entry name" value="Cell polarity protein (Tea1)"/>
    <property type="match status" value="1"/>
</dbReference>
<evidence type="ECO:0000256" key="2">
    <source>
        <dbReference type="ARBA" id="ARBA00022441"/>
    </source>
</evidence>
<dbReference type="PANTHER" id="PTHR46647">
    <property type="entry name" value="RAB9 EFFECTOR PROTEIN WITH KELCH MOTIFS"/>
    <property type="match status" value="1"/>
</dbReference>
<comment type="subcellular location">
    <subcellularLocation>
        <location evidence="1">Cytoplasm</location>
    </subcellularLocation>
</comment>
<evidence type="ECO:0000256" key="5">
    <source>
        <dbReference type="ARBA" id="ARBA00023054"/>
    </source>
</evidence>
<dbReference type="EMBL" id="CAJMXA010001632">
    <property type="protein sequence ID" value="CAE6466715.1"/>
    <property type="molecule type" value="Genomic_DNA"/>
</dbReference>
<evidence type="ECO:0000313" key="6">
    <source>
        <dbReference type="EMBL" id="CAE6466715.1"/>
    </source>
</evidence>
<evidence type="ECO:0000256" key="4">
    <source>
        <dbReference type="ARBA" id="ARBA00022737"/>
    </source>
</evidence>
<evidence type="ECO:0000313" key="7">
    <source>
        <dbReference type="Proteomes" id="UP000663853"/>
    </source>
</evidence>
<dbReference type="Proteomes" id="UP000663853">
    <property type="component" value="Unassembled WGS sequence"/>
</dbReference>
<dbReference type="Gene3D" id="2.120.10.80">
    <property type="entry name" value="Kelch-type beta propeller"/>
    <property type="match status" value="2"/>
</dbReference>
<comment type="caution">
    <text evidence="6">The sequence shown here is derived from an EMBL/GenBank/DDBJ whole genome shotgun (WGS) entry which is preliminary data.</text>
</comment>
<dbReference type="SUPFAM" id="SSF117281">
    <property type="entry name" value="Kelch motif"/>
    <property type="match status" value="1"/>
</dbReference>
<keyword evidence="2" id="KW-0880">Kelch repeat</keyword>
<organism evidence="6 7">
    <name type="scientific">Rhizoctonia solani</name>
    <dbReference type="NCBI Taxonomy" id="456999"/>
    <lineage>
        <taxon>Eukaryota</taxon>
        <taxon>Fungi</taxon>
        <taxon>Dikarya</taxon>
        <taxon>Basidiomycota</taxon>
        <taxon>Agaricomycotina</taxon>
        <taxon>Agaricomycetes</taxon>
        <taxon>Cantharellales</taxon>
        <taxon>Ceratobasidiaceae</taxon>
        <taxon>Rhizoctonia</taxon>
    </lineage>
</organism>